<name>A0A5C7XRI0_9MYCO</name>
<reference evidence="4 5" key="1">
    <citation type="submission" date="2018-09" db="EMBL/GenBank/DDBJ databases">
        <title>Metagenome Assembled Genomes from an Advanced Water Purification Facility.</title>
        <authorList>
            <person name="Stamps B.W."/>
            <person name="Spear J.R."/>
        </authorList>
    </citation>
    <scope>NUCLEOTIDE SEQUENCE [LARGE SCALE GENOMIC DNA]</scope>
    <source>
        <strain evidence="4">Bin_29_2</strain>
    </source>
</reference>
<evidence type="ECO:0000313" key="4">
    <source>
        <dbReference type="EMBL" id="TXI51744.1"/>
    </source>
</evidence>
<accession>A0A5C7XRI0</accession>
<dbReference type="InterPro" id="IPR022171">
    <property type="entry name" value="PPE_C"/>
</dbReference>
<dbReference type="RefSeq" id="WP_276762866.1">
    <property type="nucleotide sequence ID" value="NZ_SSGD01000141.1"/>
</dbReference>
<gene>
    <name evidence="4" type="ORF">E6Q54_19950</name>
</gene>
<proteinExistence type="inferred from homology"/>
<dbReference type="SUPFAM" id="SSF140459">
    <property type="entry name" value="PE/PPE dimer-like"/>
    <property type="match status" value="1"/>
</dbReference>
<dbReference type="PANTHER" id="PTHR46766:SF1">
    <property type="entry name" value="GLUTAMINE-RICH PROTEIN 2"/>
    <property type="match status" value="1"/>
</dbReference>
<comment type="caution">
    <text evidence="4">The sequence shown here is derived from an EMBL/GenBank/DDBJ whole genome shotgun (WGS) entry which is preliminary data.</text>
</comment>
<dbReference type="Pfam" id="PF00823">
    <property type="entry name" value="PPE"/>
    <property type="match status" value="1"/>
</dbReference>
<dbReference type="Pfam" id="PF12484">
    <property type="entry name" value="PPE-SVP"/>
    <property type="match status" value="1"/>
</dbReference>
<dbReference type="PANTHER" id="PTHR46766">
    <property type="entry name" value="GLUTAMINE-RICH PROTEIN 2"/>
    <property type="match status" value="1"/>
</dbReference>
<comment type="similarity">
    <text evidence="1">Belongs to the mycobacterial PPE family.</text>
</comment>
<dbReference type="InterPro" id="IPR038332">
    <property type="entry name" value="PPE_sf"/>
</dbReference>
<feature type="domain" description="PPE family C-terminal" evidence="3">
    <location>
        <begin position="298"/>
        <end position="368"/>
    </location>
</feature>
<evidence type="ECO:0000313" key="5">
    <source>
        <dbReference type="Proteomes" id="UP000321797"/>
    </source>
</evidence>
<organism evidence="4 5">
    <name type="scientific">Mycolicibacter arupensis</name>
    <dbReference type="NCBI Taxonomy" id="342002"/>
    <lineage>
        <taxon>Bacteria</taxon>
        <taxon>Bacillati</taxon>
        <taxon>Actinomycetota</taxon>
        <taxon>Actinomycetes</taxon>
        <taxon>Mycobacteriales</taxon>
        <taxon>Mycobacteriaceae</taxon>
        <taxon>Mycolicibacter</taxon>
    </lineage>
</organism>
<evidence type="ECO:0000259" key="2">
    <source>
        <dbReference type="Pfam" id="PF00823"/>
    </source>
</evidence>
<protein>
    <submittedName>
        <fullName evidence="4">PPE family protein</fullName>
    </submittedName>
</protein>
<dbReference type="Proteomes" id="UP000321797">
    <property type="component" value="Unassembled WGS sequence"/>
</dbReference>
<sequence>MYFSLLPPEINSGNMYAGAGSASLTAAATAWGRLSSELGSAAAEYNAVLASLASESWTGPSAAAMTAAAEPYTAWMSSTAAIAAQAAAQAQAAATAYEAAHAATIPPEVVAANRTQNQMLYATNFLGQNLAAIAANEAQYMEMWAQDAAAMETYAASATAATKITAFTEPPQTTTGTAAATSASSVGSAATTAGSSQILQFFADIATQYNTFINNALASLTGNPTAGATFSAMFAALKAPIGLTTQFNDTSLLVNWPIAAFTKFGTPLGRVFEGLPLTGLGAGLHAGATSAGLTSSVSAGMAEANLVGNLSVPPSWASASPAIRLAATGVPAAGLGAAPAAGMAGGLFNQAALGSMAGGALGSASPRTAVGGGRIRIQGGKAKTPVKLDAVIAKLQSQPEAVQHWNVDQAGLDELLDELSRKPGVHAVHLKGAKKAAAPLS</sequence>
<feature type="domain" description="PPE" evidence="2">
    <location>
        <begin position="3"/>
        <end position="163"/>
    </location>
</feature>
<evidence type="ECO:0000259" key="3">
    <source>
        <dbReference type="Pfam" id="PF12484"/>
    </source>
</evidence>
<dbReference type="InterPro" id="IPR000030">
    <property type="entry name" value="PPE_dom"/>
</dbReference>
<dbReference type="EMBL" id="SSGD01000141">
    <property type="protein sequence ID" value="TXI51744.1"/>
    <property type="molecule type" value="Genomic_DNA"/>
</dbReference>
<dbReference type="GO" id="GO:0052572">
    <property type="term" value="P:response to host immune response"/>
    <property type="evidence" value="ECO:0007669"/>
    <property type="project" value="TreeGrafter"/>
</dbReference>
<dbReference type="FunFam" id="1.20.1260.20:FF:000001">
    <property type="entry name" value="PPE family protein PPE41"/>
    <property type="match status" value="1"/>
</dbReference>
<dbReference type="Gene3D" id="1.20.1260.20">
    <property type="entry name" value="PPE superfamily"/>
    <property type="match status" value="1"/>
</dbReference>
<dbReference type="AlphaFoldDB" id="A0A5C7XRI0"/>
<evidence type="ECO:0000256" key="1">
    <source>
        <dbReference type="ARBA" id="ARBA00010652"/>
    </source>
</evidence>